<proteinExistence type="predicted"/>
<organism evidence="1 2">
    <name type="scientific">Xylanibacter rarus</name>
    <dbReference type="NCBI Taxonomy" id="1676614"/>
    <lineage>
        <taxon>Bacteria</taxon>
        <taxon>Pseudomonadati</taxon>
        <taxon>Bacteroidota</taxon>
        <taxon>Bacteroidia</taxon>
        <taxon>Bacteroidales</taxon>
        <taxon>Prevotellaceae</taxon>
        <taxon>Xylanibacter</taxon>
    </lineage>
</organism>
<dbReference type="NCBIfam" id="TIGR04409">
    <property type="entry name" value="LptC_YrbK"/>
    <property type="match status" value="1"/>
</dbReference>
<comment type="caution">
    <text evidence="1">The sequence shown here is derived from an EMBL/GenBank/DDBJ whole genome shotgun (WGS) entry which is preliminary data.</text>
</comment>
<dbReference type="GO" id="GO:0005886">
    <property type="term" value="C:plasma membrane"/>
    <property type="evidence" value="ECO:0007669"/>
    <property type="project" value="InterPro"/>
</dbReference>
<dbReference type="InterPro" id="IPR026265">
    <property type="entry name" value="LptC"/>
</dbReference>
<dbReference type="Pfam" id="PF06835">
    <property type="entry name" value="LptC"/>
    <property type="match status" value="1"/>
</dbReference>
<dbReference type="PROSITE" id="PS51257">
    <property type="entry name" value="PROKAR_LIPOPROTEIN"/>
    <property type="match status" value="1"/>
</dbReference>
<dbReference type="InterPro" id="IPR010664">
    <property type="entry name" value="LipoPS_assembly_LptC-rel"/>
</dbReference>
<evidence type="ECO:0008006" key="3">
    <source>
        <dbReference type="Google" id="ProtNLM"/>
    </source>
</evidence>
<gene>
    <name evidence="1" type="ORF">ACU52_05395</name>
</gene>
<protein>
    <recommendedName>
        <fullName evidence="3">LPS export ABC transporter periplasmic protein LptC</fullName>
    </recommendedName>
</protein>
<evidence type="ECO:0000313" key="2">
    <source>
        <dbReference type="Proteomes" id="UP000036951"/>
    </source>
</evidence>
<name>A0A8E1QYG8_9BACT</name>
<dbReference type="GO" id="GO:0015221">
    <property type="term" value="F:lipopolysaccharide transmembrane transporter activity"/>
    <property type="evidence" value="ECO:0007669"/>
    <property type="project" value="InterPro"/>
</dbReference>
<evidence type="ECO:0000313" key="1">
    <source>
        <dbReference type="EMBL" id="KOO68927.1"/>
    </source>
</evidence>
<reference evidence="1 2" key="1">
    <citation type="submission" date="2015-06" db="EMBL/GenBank/DDBJ databases">
        <title>Prevotella sp. 109, sp. nov., a novel member of the family Prevotellaceae isolated from human faeces.</title>
        <authorList>
            <person name="Shkoporov A.N."/>
            <person name="Chaplin A.V."/>
            <person name="Kafarskaia L.I."/>
            <person name="Efimov B.A."/>
        </authorList>
    </citation>
    <scope>NUCLEOTIDE SEQUENCE [LARGE SCALE GENOMIC DNA]</scope>
    <source>
        <strain evidence="1 2">109</strain>
    </source>
</reference>
<dbReference type="Proteomes" id="UP000036951">
    <property type="component" value="Unassembled WGS sequence"/>
</dbReference>
<keyword evidence="2" id="KW-1185">Reference proteome</keyword>
<dbReference type="OrthoDB" id="9812080at2"/>
<dbReference type="RefSeq" id="WP_053398036.1">
    <property type="nucleotide sequence ID" value="NZ_LFQU01000007.1"/>
</dbReference>
<dbReference type="EMBL" id="LFQU01000007">
    <property type="protein sequence ID" value="KOO68927.1"/>
    <property type="molecule type" value="Genomic_DNA"/>
</dbReference>
<accession>A0A8E1QYG8</accession>
<dbReference type="AlphaFoldDB" id="A0A8E1QYG8"/>
<sequence>MFLFKQILKSYIFIVFVFLFLSCQEGKEHIAPAINPRDSVAVMISYGVNTLVSDSGLIKYRIVAERWEVNQEKKPSRWIFDKGLFLEQFDEKFHVEAYIQSDTAYYYDQSKIWELRGRVRVRTVDGMRFSSEELFWDQNSHELYSHKFSHLITPDREMQGTYFLSDEHLRHYTISNTKGSFVKGKFGENTDNDTILTAPDTVKAKKRLPTTPSAKTVHKEI</sequence>